<evidence type="ECO:0000256" key="3">
    <source>
        <dbReference type="SAM" id="MobiDB-lite"/>
    </source>
</evidence>
<feature type="region of interest" description="Disordered" evidence="3">
    <location>
        <begin position="225"/>
        <end position="252"/>
    </location>
</feature>
<keyword evidence="6" id="KW-1185">Reference proteome</keyword>
<keyword evidence="2" id="KW-0539">Nucleus</keyword>
<gene>
    <name evidence="5" type="ORF">DH2020_010734</name>
</gene>
<dbReference type="PANTHER" id="PTHR13681:SF24">
    <property type="entry name" value="TUDOR DOMAIN-CONTAINING PROTEIN 3"/>
    <property type="match status" value="1"/>
</dbReference>
<dbReference type="InterPro" id="IPR013894">
    <property type="entry name" value="RMI1_OB"/>
</dbReference>
<dbReference type="SMART" id="SM01161">
    <property type="entry name" value="DUF1767"/>
    <property type="match status" value="1"/>
</dbReference>
<comment type="caution">
    <text evidence="5">The sequence shown here is derived from an EMBL/GenBank/DDBJ whole genome shotgun (WGS) entry which is preliminary data.</text>
</comment>
<feature type="compositionally biased region" description="Polar residues" evidence="3">
    <location>
        <begin position="228"/>
        <end position="246"/>
    </location>
</feature>
<organism evidence="5 6">
    <name type="scientific">Rehmannia glutinosa</name>
    <name type="common">Chinese foxglove</name>
    <dbReference type="NCBI Taxonomy" id="99300"/>
    <lineage>
        <taxon>Eukaryota</taxon>
        <taxon>Viridiplantae</taxon>
        <taxon>Streptophyta</taxon>
        <taxon>Embryophyta</taxon>
        <taxon>Tracheophyta</taxon>
        <taxon>Spermatophyta</taxon>
        <taxon>Magnoliopsida</taxon>
        <taxon>eudicotyledons</taxon>
        <taxon>Gunneridae</taxon>
        <taxon>Pentapetalae</taxon>
        <taxon>asterids</taxon>
        <taxon>lamiids</taxon>
        <taxon>Lamiales</taxon>
        <taxon>Orobanchaceae</taxon>
        <taxon>Rehmannieae</taxon>
        <taxon>Rehmannia</taxon>
    </lineage>
</organism>
<accession>A0ABR0XBI4</accession>
<dbReference type="EMBL" id="JABTTQ020000005">
    <property type="protein sequence ID" value="KAK6156486.1"/>
    <property type="molecule type" value="Genomic_DNA"/>
</dbReference>
<dbReference type="Proteomes" id="UP001318860">
    <property type="component" value="Unassembled WGS sequence"/>
</dbReference>
<evidence type="ECO:0000256" key="2">
    <source>
        <dbReference type="ARBA" id="ARBA00023242"/>
    </source>
</evidence>
<dbReference type="Pfam" id="PF08585">
    <property type="entry name" value="RMI1_N_C"/>
    <property type="match status" value="1"/>
</dbReference>
<evidence type="ECO:0000313" key="6">
    <source>
        <dbReference type="Proteomes" id="UP001318860"/>
    </source>
</evidence>
<evidence type="ECO:0000313" key="5">
    <source>
        <dbReference type="EMBL" id="KAK6156486.1"/>
    </source>
</evidence>
<sequence length="446" mass="49117">MDAASPSSSSSDSLLLQNLIARGWRFRDMDRIRGLITAQLSISASLCTVDSVESELLDMDLRSIGGKCLPEPSLLFKTSHLQGPIVLQVCSSRDISRSSVADASGNSGSRRLLQLKLTDGQSEITAVERSHVPSIPDDISPGTKVRLQSKADIYGGILCLNQKVITVLGGVVQSLYEEWQLKRKYLDVTRYALRLSQENPSNCPPPFEKLQVRAPVRGTAAVLYPSANKGTNSSSDPAGFSGPSSNDRGESLATKGECFNLSRTVQVQKNNVTMERVADDVKLLHTVGENTEKPTCSAARPKVTASVPVQNQVAAQKLLQKTSEPNFKDRNSRSQRHRGKFKEDDSTLITLDEWERRKTGVDPLTTHGHSDISQDEDLARQLQRQFELEDIHAQKGSNVMEAKNITMSMFSFERDDARNEFRGRGTGKGRGRRTGGRGRGRGRVQH</sequence>
<dbReference type="InterPro" id="IPR042470">
    <property type="entry name" value="RMI1_N_C_sf"/>
</dbReference>
<name>A0ABR0XBI4_REHGL</name>
<feature type="region of interest" description="Disordered" evidence="3">
    <location>
        <begin position="322"/>
        <end position="344"/>
    </location>
</feature>
<feature type="domain" description="RecQ mediated genome instability protein 1 OB-fold" evidence="4">
    <location>
        <begin position="79"/>
        <end position="182"/>
    </location>
</feature>
<dbReference type="PANTHER" id="PTHR13681">
    <property type="entry name" value="SURVIVAL OF MOTOR NEURON-RELATED-SPLICING FACTOR 30-RELATED"/>
    <property type="match status" value="1"/>
</dbReference>
<dbReference type="Gene3D" id="2.40.50.770">
    <property type="entry name" value="RecQ-mediated genome instability protein Rmi1, C-terminal domain"/>
    <property type="match status" value="1"/>
</dbReference>
<protein>
    <recommendedName>
        <fullName evidence="4">RecQ mediated genome instability protein 1 OB-fold domain-containing protein</fullName>
    </recommendedName>
</protein>
<reference evidence="5 6" key="1">
    <citation type="journal article" date="2021" name="Comput. Struct. Biotechnol. J.">
        <title>De novo genome assembly of the potent medicinal plant Rehmannia glutinosa using nanopore technology.</title>
        <authorList>
            <person name="Ma L."/>
            <person name="Dong C."/>
            <person name="Song C."/>
            <person name="Wang X."/>
            <person name="Zheng X."/>
            <person name="Niu Y."/>
            <person name="Chen S."/>
            <person name="Feng W."/>
        </authorList>
    </citation>
    <scope>NUCLEOTIDE SEQUENCE [LARGE SCALE GENOMIC DNA]</scope>
    <source>
        <strain evidence="5">DH-2019</strain>
    </source>
</reference>
<evidence type="ECO:0000259" key="4">
    <source>
        <dbReference type="Pfam" id="PF08585"/>
    </source>
</evidence>
<feature type="compositionally biased region" description="Basic residues" evidence="3">
    <location>
        <begin position="425"/>
        <end position="446"/>
    </location>
</feature>
<feature type="region of interest" description="Disordered" evidence="3">
    <location>
        <begin position="416"/>
        <end position="446"/>
    </location>
</feature>
<comment type="subcellular location">
    <subcellularLocation>
        <location evidence="1">Nucleus</location>
    </subcellularLocation>
</comment>
<evidence type="ECO:0000256" key="1">
    <source>
        <dbReference type="ARBA" id="ARBA00004123"/>
    </source>
</evidence>
<proteinExistence type="predicted"/>